<proteinExistence type="predicted"/>
<comment type="caution">
    <text evidence="2">The sequence shown here is derived from an EMBL/GenBank/DDBJ whole genome shotgun (WGS) entry which is preliminary data.</text>
</comment>
<evidence type="ECO:0000313" key="2">
    <source>
        <dbReference type="EMBL" id="NLA54758.1"/>
    </source>
</evidence>
<dbReference type="Proteomes" id="UP000557899">
    <property type="component" value="Unassembled WGS sequence"/>
</dbReference>
<dbReference type="EMBL" id="JAAZHI010000007">
    <property type="protein sequence ID" value="NLA54758.1"/>
    <property type="molecule type" value="Genomic_DNA"/>
</dbReference>
<name>A0A7X6PKP3_9CORY</name>
<evidence type="ECO:0000313" key="3">
    <source>
        <dbReference type="Proteomes" id="UP000557899"/>
    </source>
</evidence>
<accession>A0A7X6PKP3</accession>
<gene>
    <name evidence="2" type="ORF">GX859_00430</name>
</gene>
<reference evidence="2 3" key="1">
    <citation type="journal article" date="2020" name="Biotechnol. Biofuels">
        <title>New insights from the biogas microbiome by comprehensive genome-resolved metagenomics of nearly 1600 species originating from multiple anaerobic digesters.</title>
        <authorList>
            <person name="Campanaro S."/>
            <person name="Treu L."/>
            <person name="Rodriguez-R L.M."/>
            <person name="Kovalovszki A."/>
            <person name="Ziels R.M."/>
            <person name="Maus I."/>
            <person name="Zhu X."/>
            <person name="Kougias P.G."/>
            <person name="Basile A."/>
            <person name="Luo G."/>
            <person name="Schluter A."/>
            <person name="Konstantinidis K.T."/>
            <person name="Angelidaki I."/>
        </authorList>
    </citation>
    <scope>NUCLEOTIDE SEQUENCE [LARGE SCALE GENOMIC DNA]</scope>
    <source>
        <strain evidence="2">AS15tlH2ME_198</strain>
    </source>
</reference>
<dbReference type="AlphaFoldDB" id="A0A7X6PKP3"/>
<sequence>MEFEEFAKQFRQRTTQRMMEFEKALAAAQQRVEHAVAAPAPRRTPQAPPAPQTPQAEQPLRARRGPARGQVQGLLRKS</sequence>
<protein>
    <submittedName>
        <fullName evidence="2">Uncharacterized protein</fullName>
    </submittedName>
</protein>
<feature type="region of interest" description="Disordered" evidence="1">
    <location>
        <begin position="32"/>
        <end position="78"/>
    </location>
</feature>
<evidence type="ECO:0000256" key="1">
    <source>
        <dbReference type="SAM" id="MobiDB-lite"/>
    </source>
</evidence>
<organism evidence="2 3">
    <name type="scientific">Corynebacterium humireducens</name>
    <dbReference type="NCBI Taxonomy" id="1223514"/>
    <lineage>
        <taxon>Bacteria</taxon>
        <taxon>Bacillati</taxon>
        <taxon>Actinomycetota</taxon>
        <taxon>Actinomycetes</taxon>
        <taxon>Mycobacteriales</taxon>
        <taxon>Corynebacteriaceae</taxon>
        <taxon>Corynebacterium</taxon>
    </lineage>
</organism>